<dbReference type="Gene3D" id="3.40.50.2300">
    <property type="match status" value="1"/>
</dbReference>
<dbReference type="InterPro" id="IPR052893">
    <property type="entry name" value="TCS_response_regulator"/>
</dbReference>
<evidence type="ECO:0000256" key="1">
    <source>
        <dbReference type="PROSITE-ProRule" id="PRU00169"/>
    </source>
</evidence>
<dbReference type="PANTHER" id="PTHR44520:SF2">
    <property type="entry name" value="RESPONSE REGULATOR RCP1"/>
    <property type="match status" value="1"/>
</dbReference>
<dbReference type="PROSITE" id="PS50110">
    <property type="entry name" value="RESPONSE_REGULATORY"/>
    <property type="match status" value="1"/>
</dbReference>
<dbReference type="InterPro" id="IPR001789">
    <property type="entry name" value="Sig_transdc_resp-reg_receiver"/>
</dbReference>
<dbReference type="InterPro" id="IPR011006">
    <property type="entry name" value="CheY-like_superfamily"/>
</dbReference>
<reference evidence="3" key="1">
    <citation type="submission" date="2021-04" db="EMBL/GenBank/DDBJ databases">
        <authorList>
            <person name="Rodrigo-Torres L."/>
            <person name="Arahal R. D."/>
            <person name="Lucena T."/>
        </authorList>
    </citation>
    <scope>NUCLEOTIDE SEQUENCE</scope>
    <source>
        <strain evidence="3">CECT 9275</strain>
    </source>
</reference>
<dbReference type="PANTHER" id="PTHR44520">
    <property type="entry name" value="RESPONSE REGULATOR RCP1-RELATED"/>
    <property type="match status" value="1"/>
</dbReference>
<accession>A0A916JJW5</accession>
<evidence type="ECO:0000313" key="4">
    <source>
        <dbReference type="Proteomes" id="UP000680038"/>
    </source>
</evidence>
<keyword evidence="1" id="KW-0597">Phosphoprotein</keyword>
<sequence>MPTKTIYLADDDPDDRFLIREAIKEVNPEIKIIETDNGLALLSLIREITEPESTLILLDMNMPKMNGLETITALRSDPTLPLIPAMMISTSYDHSLAEEAFRAGINGYMTKPVTYEGFIDMGHQLVARFLA</sequence>
<name>A0A916JJW5_9BACT</name>
<protein>
    <submittedName>
        <fullName evidence="3">Response regulator rcp1</fullName>
    </submittedName>
</protein>
<dbReference type="SMART" id="SM00448">
    <property type="entry name" value="REC"/>
    <property type="match status" value="1"/>
</dbReference>
<dbReference type="Proteomes" id="UP000680038">
    <property type="component" value="Unassembled WGS sequence"/>
</dbReference>
<keyword evidence="4" id="KW-1185">Reference proteome</keyword>
<dbReference type="GO" id="GO:0000160">
    <property type="term" value="P:phosphorelay signal transduction system"/>
    <property type="evidence" value="ECO:0007669"/>
    <property type="project" value="InterPro"/>
</dbReference>
<evidence type="ECO:0000259" key="2">
    <source>
        <dbReference type="PROSITE" id="PS50110"/>
    </source>
</evidence>
<dbReference type="AlphaFoldDB" id="A0A916JJW5"/>
<dbReference type="RefSeq" id="WP_215242303.1">
    <property type="nucleotide sequence ID" value="NZ_CAJRAF010000004.1"/>
</dbReference>
<dbReference type="Pfam" id="PF00072">
    <property type="entry name" value="Response_reg"/>
    <property type="match status" value="1"/>
</dbReference>
<evidence type="ECO:0000313" key="3">
    <source>
        <dbReference type="EMBL" id="CAG5018417.1"/>
    </source>
</evidence>
<dbReference type="SUPFAM" id="SSF52172">
    <property type="entry name" value="CheY-like"/>
    <property type="match status" value="1"/>
</dbReference>
<organism evidence="3 4">
    <name type="scientific">Dyadobacter helix</name>
    <dbReference type="NCBI Taxonomy" id="2822344"/>
    <lineage>
        <taxon>Bacteria</taxon>
        <taxon>Pseudomonadati</taxon>
        <taxon>Bacteroidota</taxon>
        <taxon>Cytophagia</taxon>
        <taxon>Cytophagales</taxon>
        <taxon>Spirosomataceae</taxon>
        <taxon>Dyadobacter</taxon>
    </lineage>
</organism>
<feature type="modified residue" description="4-aspartylphosphate" evidence="1">
    <location>
        <position position="59"/>
    </location>
</feature>
<proteinExistence type="predicted"/>
<dbReference type="EMBL" id="CAJRAF010000004">
    <property type="protein sequence ID" value="CAG5018417.1"/>
    <property type="molecule type" value="Genomic_DNA"/>
</dbReference>
<comment type="caution">
    <text evidence="3">The sequence shown here is derived from an EMBL/GenBank/DDBJ whole genome shotgun (WGS) entry which is preliminary data.</text>
</comment>
<feature type="domain" description="Response regulatory" evidence="2">
    <location>
        <begin position="5"/>
        <end position="126"/>
    </location>
</feature>
<gene>
    <name evidence="3" type="primary">rcp1_8</name>
    <name evidence="3" type="ORF">DYBT9275_05997</name>
</gene>